<evidence type="ECO:0000256" key="1">
    <source>
        <dbReference type="SAM" id="MobiDB-lite"/>
    </source>
</evidence>
<feature type="compositionally biased region" description="Basic and acidic residues" evidence="1">
    <location>
        <begin position="168"/>
        <end position="183"/>
    </location>
</feature>
<feature type="compositionally biased region" description="Acidic residues" evidence="1">
    <location>
        <begin position="189"/>
        <end position="199"/>
    </location>
</feature>
<evidence type="ECO:0000313" key="3">
    <source>
        <dbReference type="Proteomes" id="UP000053477"/>
    </source>
</evidence>
<feature type="compositionally biased region" description="Basic and acidic residues" evidence="1">
    <location>
        <begin position="229"/>
        <end position="238"/>
    </location>
</feature>
<feature type="non-terminal residue" evidence="2">
    <location>
        <position position="607"/>
    </location>
</feature>
<name>A0A0H2QX76_9AGAM</name>
<dbReference type="Proteomes" id="UP000053477">
    <property type="component" value="Unassembled WGS sequence"/>
</dbReference>
<dbReference type="EMBL" id="KQ086648">
    <property type="protein sequence ID" value="KLO04200.1"/>
    <property type="molecule type" value="Genomic_DNA"/>
</dbReference>
<feature type="compositionally biased region" description="Basic residues" evidence="1">
    <location>
        <begin position="30"/>
        <end position="56"/>
    </location>
</feature>
<dbReference type="InParanoid" id="A0A0H2QX76"/>
<feature type="compositionally biased region" description="Polar residues" evidence="1">
    <location>
        <begin position="252"/>
        <end position="268"/>
    </location>
</feature>
<feature type="region of interest" description="Disordered" evidence="1">
    <location>
        <begin position="380"/>
        <end position="428"/>
    </location>
</feature>
<organism evidence="2 3">
    <name type="scientific">Schizopora paradoxa</name>
    <dbReference type="NCBI Taxonomy" id="27342"/>
    <lineage>
        <taxon>Eukaryota</taxon>
        <taxon>Fungi</taxon>
        <taxon>Dikarya</taxon>
        <taxon>Basidiomycota</taxon>
        <taxon>Agaricomycotina</taxon>
        <taxon>Agaricomycetes</taxon>
        <taxon>Hymenochaetales</taxon>
        <taxon>Schizoporaceae</taxon>
        <taxon>Schizopora</taxon>
    </lineage>
</organism>
<gene>
    <name evidence="2" type="ORF">SCHPADRAFT_897206</name>
</gene>
<keyword evidence="3" id="KW-1185">Reference proteome</keyword>
<dbReference type="AlphaFoldDB" id="A0A0H2QX76"/>
<protein>
    <submittedName>
        <fullName evidence="2">Uncharacterized protein</fullName>
    </submittedName>
</protein>
<reference evidence="2 3" key="1">
    <citation type="submission" date="2015-04" db="EMBL/GenBank/DDBJ databases">
        <title>Complete genome sequence of Schizopora paradoxa KUC8140, a cosmopolitan wood degrader in East Asia.</title>
        <authorList>
            <consortium name="DOE Joint Genome Institute"/>
            <person name="Min B."/>
            <person name="Park H."/>
            <person name="Jang Y."/>
            <person name="Kim J.-J."/>
            <person name="Kim K.H."/>
            <person name="Pangilinan J."/>
            <person name="Lipzen A."/>
            <person name="Riley R."/>
            <person name="Grigoriev I.V."/>
            <person name="Spatafora J.W."/>
            <person name="Choi I.-G."/>
        </authorList>
    </citation>
    <scope>NUCLEOTIDE SEQUENCE [LARGE SCALE GENOMIC DNA]</scope>
    <source>
        <strain evidence="2 3">KUC8140</strain>
    </source>
</reference>
<feature type="region of interest" description="Disordered" evidence="1">
    <location>
        <begin position="132"/>
        <end position="343"/>
    </location>
</feature>
<sequence length="607" mass="66684">MPPKKRDNKSKDMLLPSEVREDPLPPSRLTRQKKHSSPPPSPKKKSTPRGRGKTVKSSHIVEDSDDSGDVKVSYPDDDSASVEIPIVKEPVKKKSIASASDKVLTPDEVERYENMLAKAKIFYKKLDEEKAAAKAAEEEAKAVAEEAKAAKAAKAAKEAKAAKAAQAARKDAKAAGDKRRRSEASTLADDTEDEASDEDFQPRPKSKKKQVINLCDPSGDEGSPPPPPKENKVFRKPEVLLTKLGSKADQYASLSASPTQKTPKTPLNTIMEKQKAKSAPRTQAKPSKSKAKAKSAFVDESAEDDEDEDEEEEEDEEDGGGVSTYEDDGSEAEEVGIVDSEEERKLFKQTKRHVSLDLHSCMSRLLTYTDRGGKTMRLAEETMPDSDGEQVSKKVTRSASIKKAQEAKKTSKPLSTSPKKAEEGKQAPLSKTFKTEEGEELTYLQDLVVPPGKTANNGELDEIVQACDDDILEMDHLYIYNGLPSIPDPVFFQDFRGQGMTGFIRATDVVKDGKGLTTRRVLRALMFEQSSKDERYVSLGRIAPSRLTVQKVGGTEFIALRNFHSSTSKVVCNLTFGTVEWSNVLTGERHPSEPAASRPKRGVYLSQ</sequence>
<accession>A0A0H2QX76</accession>
<proteinExistence type="predicted"/>
<evidence type="ECO:0000313" key="2">
    <source>
        <dbReference type="EMBL" id="KLO04200.1"/>
    </source>
</evidence>
<feature type="compositionally biased region" description="Acidic residues" evidence="1">
    <location>
        <begin position="300"/>
        <end position="341"/>
    </location>
</feature>
<feature type="compositionally biased region" description="Basic and acidic residues" evidence="1">
    <location>
        <begin position="132"/>
        <end position="161"/>
    </location>
</feature>
<feature type="region of interest" description="Disordered" evidence="1">
    <location>
        <begin position="1"/>
        <end position="82"/>
    </location>
</feature>